<protein>
    <recommendedName>
        <fullName evidence="1">AB hydrolase-1 domain-containing protein</fullName>
    </recommendedName>
</protein>
<accession>A0A432WUQ9</accession>
<dbReference type="Proteomes" id="UP000286934">
    <property type="component" value="Unassembled WGS sequence"/>
</dbReference>
<dbReference type="Gene3D" id="3.40.50.1820">
    <property type="entry name" value="alpha/beta hydrolase"/>
    <property type="match status" value="1"/>
</dbReference>
<evidence type="ECO:0000313" key="2">
    <source>
        <dbReference type="EMBL" id="RUO37487.1"/>
    </source>
</evidence>
<reference evidence="3" key="1">
    <citation type="journal article" date="2018" name="Front. Microbiol.">
        <title>Genome-Based Analysis Reveals the Taxonomy and Diversity of the Family Idiomarinaceae.</title>
        <authorList>
            <person name="Liu Y."/>
            <person name="Lai Q."/>
            <person name="Shao Z."/>
        </authorList>
    </citation>
    <scope>NUCLEOTIDE SEQUENCE [LARGE SCALE GENOMIC DNA]</scope>
    <source>
        <strain evidence="3">AIS</strain>
    </source>
</reference>
<comment type="caution">
    <text evidence="2">The sequence shown here is derived from an EMBL/GenBank/DDBJ whole genome shotgun (WGS) entry which is preliminary data.</text>
</comment>
<dbReference type="RefSeq" id="WP_126806766.1">
    <property type="nucleotide sequence ID" value="NZ_PIPP01000002.1"/>
</dbReference>
<sequence length="162" mass="17787">MPTLFFFHGLESGPHGSKYQLIKKAFPELESPDFQNMDLQQRIAKASEITQGLTGVTLIGSSFGGLLAARLYSMYPERFKSLVLLAPAVHTDEGELVAELPPASRIRVIHGKSDEVVPHAKVAEFCKRFGISLITVEDEHRLASETSQQTMLAALDEVYTGA</sequence>
<dbReference type="AlphaFoldDB" id="A0A432WUQ9"/>
<gene>
    <name evidence="2" type="ORF">CWE13_05885</name>
</gene>
<dbReference type="OrthoDB" id="264572at2"/>
<organism evidence="2 3">
    <name type="scientific">Aliidiomarina shirensis</name>
    <dbReference type="NCBI Taxonomy" id="1048642"/>
    <lineage>
        <taxon>Bacteria</taxon>
        <taxon>Pseudomonadati</taxon>
        <taxon>Pseudomonadota</taxon>
        <taxon>Gammaproteobacteria</taxon>
        <taxon>Alteromonadales</taxon>
        <taxon>Idiomarinaceae</taxon>
        <taxon>Aliidiomarina</taxon>
    </lineage>
</organism>
<proteinExistence type="predicted"/>
<dbReference type="SUPFAM" id="SSF53474">
    <property type="entry name" value="alpha/beta-Hydrolases"/>
    <property type="match status" value="1"/>
</dbReference>
<dbReference type="InterPro" id="IPR029058">
    <property type="entry name" value="AB_hydrolase_fold"/>
</dbReference>
<dbReference type="InterPro" id="IPR000073">
    <property type="entry name" value="AB_hydrolase_1"/>
</dbReference>
<feature type="domain" description="AB hydrolase-1" evidence="1">
    <location>
        <begin position="32"/>
        <end position="90"/>
    </location>
</feature>
<name>A0A432WUQ9_9GAMM</name>
<dbReference type="EMBL" id="PIPP01000002">
    <property type="protein sequence ID" value="RUO37487.1"/>
    <property type="molecule type" value="Genomic_DNA"/>
</dbReference>
<evidence type="ECO:0000313" key="3">
    <source>
        <dbReference type="Proteomes" id="UP000286934"/>
    </source>
</evidence>
<keyword evidence="3" id="KW-1185">Reference proteome</keyword>
<evidence type="ECO:0000259" key="1">
    <source>
        <dbReference type="Pfam" id="PF00561"/>
    </source>
</evidence>
<dbReference type="Pfam" id="PF00561">
    <property type="entry name" value="Abhydrolase_1"/>
    <property type="match status" value="1"/>
</dbReference>